<dbReference type="Pfam" id="PF09084">
    <property type="entry name" value="NMT1"/>
    <property type="match status" value="1"/>
</dbReference>
<dbReference type="PANTHER" id="PTHR30024">
    <property type="entry name" value="ALIPHATIC SULFONATES-BINDING PROTEIN-RELATED"/>
    <property type="match status" value="1"/>
</dbReference>
<dbReference type="EMBL" id="JAUSUX010000002">
    <property type="protein sequence ID" value="MDQ0285260.1"/>
    <property type="molecule type" value="Genomic_DNA"/>
</dbReference>
<gene>
    <name evidence="2" type="ORF">J2Z49_000353</name>
</gene>
<protein>
    <submittedName>
        <fullName evidence="2">ABC-type nitrate/sulfonate/bicarbonate transport system substrate-binding protein</fullName>
    </submittedName>
</protein>
<evidence type="ECO:0000313" key="2">
    <source>
        <dbReference type="EMBL" id="MDQ0285260.1"/>
    </source>
</evidence>
<evidence type="ECO:0000313" key="3">
    <source>
        <dbReference type="Proteomes" id="UP001225644"/>
    </source>
</evidence>
<dbReference type="InterPro" id="IPR015168">
    <property type="entry name" value="SsuA/THI5"/>
</dbReference>
<dbReference type="SUPFAM" id="SSF53850">
    <property type="entry name" value="Periplasmic binding protein-like II"/>
    <property type="match status" value="1"/>
</dbReference>
<comment type="caution">
    <text evidence="2">The sequence shown here is derived from an EMBL/GenBank/DDBJ whole genome shotgun (WGS) entry which is preliminary data.</text>
</comment>
<dbReference type="Gene3D" id="3.40.190.10">
    <property type="entry name" value="Periplasmic binding protein-like II"/>
    <property type="match status" value="1"/>
</dbReference>
<name>A0ABU0AXP5_9FIRM</name>
<keyword evidence="3" id="KW-1185">Reference proteome</keyword>
<dbReference type="Proteomes" id="UP001225644">
    <property type="component" value="Unassembled WGS sequence"/>
</dbReference>
<evidence type="ECO:0000259" key="1">
    <source>
        <dbReference type="Pfam" id="PF09084"/>
    </source>
</evidence>
<feature type="domain" description="SsuA/THI5-like" evidence="1">
    <location>
        <begin position="10"/>
        <end position="157"/>
    </location>
</feature>
<proteinExistence type="predicted"/>
<organism evidence="2 3">
    <name type="scientific">Desulfofundulus luciae</name>
    <dbReference type="NCBI Taxonomy" id="74702"/>
    <lineage>
        <taxon>Bacteria</taxon>
        <taxon>Bacillati</taxon>
        <taxon>Bacillota</taxon>
        <taxon>Clostridia</taxon>
        <taxon>Eubacteriales</taxon>
        <taxon>Peptococcaceae</taxon>
        <taxon>Desulfofundulus</taxon>
    </lineage>
</organism>
<reference evidence="2 3" key="1">
    <citation type="submission" date="2023-07" db="EMBL/GenBank/DDBJ databases">
        <title>Genomic Encyclopedia of Type Strains, Phase IV (KMG-IV): sequencing the most valuable type-strain genomes for metagenomic binning, comparative biology and taxonomic classification.</title>
        <authorList>
            <person name="Goeker M."/>
        </authorList>
    </citation>
    <scope>NUCLEOTIDE SEQUENCE [LARGE SCALE GENOMIC DNA]</scope>
    <source>
        <strain evidence="2 3">DSM 12396</strain>
    </source>
</reference>
<sequence length="160" mass="17268">MCGSTVALALTAASKGEPVVAVCGLCNKCSALVVRKDSEIHKPSDLKGKKIAYVPGTMHHVLLLEVLRRAGLDPEKDVHLTRVDFFDMGQALSQGAVDAFLSGEPYPSLAVVNGYGRILAYPYYGDDIGTINAVMITTRDKIKNNRRLLQQLVNAHAMAT</sequence>
<accession>A0ABU0AXP5</accession>